<dbReference type="InterPro" id="IPR006311">
    <property type="entry name" value="TAT_signal"/>
</dbReference>
<dbReference type="PANTHER" id="PTHR35936">
    <property type="entry name" value="MEMBRANE-BOUND LYTIC MUREIN TRANSGLYCOSYLASE F"/>
    <property type="match status" value="1"/>
</dbReference>
<comment type="caution">
    <text evidence="3">The sequence shown here is derived from an EMBL/GenBank/DDBJ whole genome shotgun (WGS) entry which is preliminary data.</text>
</comment>
<gene>
    <name evidence="3" type="ORF">D3874_25820</name>
</gene>
<dbReference type="EMBL" id="QYUK01000016">
    <property type="protein sequence ID" value="RJF80548.1"/>
    <property type="molecule type" value="Genomic_DNA"/>
</dbReference>
<dbReference type="SUPFAM" id="SSF53850">
    <property type="entry name" value="Periplasmic binding protein-like II"/>
    <property type="match status" value="1"/>
</dbReference>
<dbReference type="AlphaFoldDB" id="A0A418VTS2"/>
<dbReference type="Proteomes" id="UP000284605">
    <property type="component" value="Unassembled WGS sequence"/>
</dbReference>
<sequence length="291" mass="31169">MPSRRDLLGLAGALGAALALGGRGARADEDLVGTVNYDTIRARGVLRIPYYEDFAPYSTTTADGPAGIDIDIAREVAGRIGLRPRFYALVAGEKVDDDLRNGIWRGNLIDRSVGDLMFHIPYDRQIQINNDQVVLFAPYFEEGFAIAYSEQAMPGGFDPEADGDKRIGVEIDTLPDFYLTSANNGALRAAAVHFAKPVEALAALRDGAVDAVILQAAQVEAFAPRLAPQAIVRPFVMGGLFHSRWTVGCAIRESCRPLVYEVGDALAAMAADGSMAAIFAKAGVTWLAPAR</sequence>
<dbReference type="PANTHER" id="PTHR35936:SF17">
    <property type="entry name" value="ARGININE-BINDING EXTRACELLULAR PROTEIN ARTP"/>
    <property type="match status" value="1"/>
</dbReference>
<protein>
    <recommendedName>
        <fullName evidence="2">Solute-binding protein family 3/N-terminal domain-containing protein</fullName>
    </recommendedName>
</protein>
<evidence type="ECO:0000313" key="4">
    <source>
        <dbReference type="Proteomes" id="UP000284605"/>
    </source>
</evidence>
<dbReference type="RefSeq" id="WP_119782600.1">
    <property type="nucleotide sequence ID" value="NZ_QYUK01000016.1"/>
</dbReference>
<keyword evidence="4" id="KW-1185">Reference proteome</keyword>
<feature type="domain" description="Solute-binding protein family 3/N-terminal" evidence="2">
    <location>
        <begin position="45"/>
        <end position="282"/>
    </location>
</feature>
<evidence type="ECO:0000256" key="1">
    <source>
        <dbReference type="ARBA" id="ARBA00022729"/>
    </source>
</evidence>
<organism evidence="3 4">
    <name type="scientific">Oleomonas cavernae</name>
    <dbReference type="NCBI Taxonomy" id="2320859"/>
    <lineage>
        <taxon>Bacteria</taxon>
        <taxon>Pseudomonadati</taxon>
        <taxon>Pseudomonadota</taxon>
        <taxon>Alphaproteobacteria</taxon>
        <taxon>Acetobacterales</taxon>
        <taxon>Acetobacteraceae</taxon>
        <taxon>Oleomonas</taxon>
    </lineage>
</organism>
<dbReference type="InterPro" id="IPR001638">
    <property type="entry name" value="Solute-binding_3/MltF_N"/>
</dbReference>
<evidence type="ECO:0000259" key="2">
    <source>
        <dbReference type="SMART" id="SM00062"/>
    </source>
</evidence>
<evidence type="ECO:0000313" key="3">
    <source>
        <dbReference type="EMBL" id="RJF80548.1"/>
    </source>
</evidence>
<dbReference type="Gene3D" id="3.40.190.10">
    <property type="entry name" value="Periplasmic binding protein-like II"/>
    <property type="match status" value="3"/>
</dbReference>
<name>A0A418VTS2_9PROT</name>
<dbReference type="SMART" id="SM00062">
    <property type="entry name" value="PBPb"/>
    <property type="match status" value="1"/>
</dbReference>
<proteinExistence type="predicted"/>
<keyword evidence="1" id="KW-0732">Signal</keyword>
<dbReference type="OrthoDB" id="6192933at2"/>
<dbReference type="PROSITE" id="PS51318">
    <property type="entry name" value="TAT"/>
    <property type="match status" value="1"/>
</dbReference>
<reference evidence="3 4" key="1">
    <citation type="submission" date="2018-09" db="EMBL/GenBank/DDBJ databases">
        <authorList>
            <person name="Zhu H."/>
        </authorList>
    </citation>
    <scope>NUCLEOTIDE SEQUENCE [LARGE SCALE GENOMIC DNA]</scope>
    <source>
        <strain evidence="3 4">K1W22B-8</strain>
    </source>
</reference>
<accession>A0A418VTS2</accession>